<feature type="domain" description="C3H1-type" evidence="7">
    <location>
        <begin position="226"/>
        <end position="253"/>
    </location>
</feature>
<dbReference type="Gene3D" id="4.10.1000.10">
    <property type="entry name" value="Zinc finger, CCCH-type"/>
    <property type="match status" value="1"/>
</dbReference>
<organism evidence="8 9">
    <name type="scientific">Cyberlindnera jadinii (strain ATCC 18201 / CBS 1600 / BCRC 20928 / JCM 3617 / NBRC 0987 / NRRL Y-1542)</name>
    <name type="common">Torula yeast</name>
    <name type="synonym">Candida utilis</name>
    <dbReference type="NCBI Taxonomy" id="983966"/>
    <lineage>
        <taxon>Eukaryota</taxon>
        <taxon>Fungi</taxon>
        <taxon>Dikarya</taxon>
        <taxon>Ascomycota</taxon>
        <taxon>Saccharomycotina</taxon>
        <taxon>Saccharomycetes</taxon>
        <taxon>Phaffomycetales</taxon>
        <taxon>Phaffomycetaceae</taxon>
        <taxon>Cyberlindnera</taxon>
    </lineage>
</organism>
<evidence type="ECO:0000313" key="8">
    <source>
        <dbReference type="EMBL" id="CEP24264.1"/>
    </source>
</evidence>
<dbReference type="PANTHER" id="PTHR13119">
    <property type="entry name" value="ZINC FINGER CCCH DOMAIN-CONTAINING PROTEI"/>
    <property type="match status" value="1"/>
</dbReference>
<dbReference type="InterPro" id="IPR000571">
    <property type="entry name" value="Znf_CCCH"/>
</dbReference>
<gene>
    <name evidence="8" type="ORF">BN1211_5046</name>
</gene>
<dbReference type="GO" id="GO:0045892">
    <property type="term" value="P:negative regulation of DNA-templated transcription"/>
    <property type="evidence" value="ECO:0007669"/>
    <property type="project" value="InterPro"/>
</dbReference>
<evidence type="ECO:0000313" key="9">
    <source>
        <dbReference type="Proteomes" id="UP000038830"/>
    </source>
</evidence>
<keyword evidence="2" id="KW-0677">Repeat</keyword>
<dbReference type="GO" id="GO:0008270">
    <property type="term" value="F:zinc ion binding"/>
    <property type="evidence" value="ECO:0007669"/>
    <property type="project" value="UniProtKB-KW"/>
</dbReference>
<dbReference type="EMBL" id="CDQK01000005">
    <property type="protein sequence ID" value="CEP24264.1"/>
    <property type="molecule type" value="Genomic_DNA"/>
</dbReference>
<reference evidence="9" key="1">
    <citation type="journal article" date="2015" name="J. Biotechnol.">
        <title>The structure of the Cyberlindnera jadinii genome and its relation to Candida utilis analyzed by the occurrence of single nucleotide polymorphisms.</title>
        <authorList>
            <person name="Rupp O."/>
            <person name="Brinkrolf K."/>
            <person name="Buerth C."/>
            <person name="Kunigo M."/>
            <person name="Schneider J."/>
            <person name="Jaenicke S."/>
            <person name="Goesmann A."/>
            <person name="Puehler A."/>
            <person name="Jaeger K.-E."/>
            <person name="Ernst J.F."/>
        </authorList>
    </citation>
    <scope>NUCLEOTIDE SEQUENCE [LARGE SCALE GENOMIC DNA]</scope>
    <source>
        <strain evidence="9">ATCC 18201 / CBS 1600 / BCRC 20928 / JCM 3617 / NBRC 0987 / NRRL Y-1542</strain>
    </source>
</reference>
<feature type="zinc finger region" description="C3H1-type" evidence="5">
    <location>
        <begin position="226"/>
        <end position="253"/>
    </location>
</feature>
<name>A0A0H5CI82_CYBJN</name>
<dbReference type="Proteomes" id="UP000038830">
    <property type="component" value="Unassembled WGS sequence"/>
</dbReference>
<dbReference type="CDD" id="cd14279">
    <property type="entry name" value="CUE"/>
    <property type="match status" value="1"/>
</dbReference>
<feature type="compositionally biased region" description="Low complexity" evidence="6">
    <location>
        <begin position="265"/>
        <end position="291"/>
    </location>
</feature>
<dbReference type="PANTHER" id="PTHR13119:SF12">
    <property type="entry name" value="PROTEIN SUPPRESSOR OF SABLE"/>
    <property type="match status" value="1"/>
</dbReference>
<evidence type="ECO:0000256" key="1">
    <source>
        <dbReference type="ARBA" id="ARBA00022723"/>
    </source>
</evidence>
<keyword evidence="3 5" id="KW-0863">Zinc-finger</keyword>
<dbReference type="SMART" id="SM00356">
    <property type="entry name" value="ZnF_C3H1"/>
    <property type="match status" value="2"/>
</dbReference>
<dbReference type="PROSITE" id="PS50103">
    <property type="entry name" value="ZF_C3H1"/>
    <property type="match status" value="1"/>
</dbReference>
<dbReference type="AlphaFoldDB" id="A0A0H5CI82"/>
<proteinExistence type="predicted"/>
<evidence type="ECO:0000256" key="2">
    <source>
        <dbReference type="ARBA" id="ARBA00022737"/>
    </source>
</evidence>
<sequence>MAKLKELDVQCFSILDDDSLLEEDKVDKMEEIVRTKYPNMSAQQLEKTIMDVMWRHKDPSRAQTQLPTVVKVEEREMKIDIPSFERRVQLQKQCLELQAMEEEESKSEYKSLLQRTNQLSDELYGNADSKRPAANDSPLDQLLAMFDHSVTKARIEQALRSTGYDVISAANLILTQLKSETGVEQSTVDSEHKSSFFGAGKNVNVVCSFFTKNGYCLKSDCRFRHDIENRTCSFWLRGNCLAGDNCLFQHNLGSLSAPPSSTGKSTSTFSPETTPSFIPTSSSSPSSMPTSKASLIRLPLRKPKSIPWESSDPRFEKYNHFRKNAAKAEDLRKKFARISTESWKSNDGLKSKQYSTKANVQEEKYFDALRLADDELAKYSDSNDDEVWFEMHGYDFNDAIEQLGSSLTDVKRTCHKDSKIVFIVVPSTSDYSQYKKTTKPITIWLDHNGYRWEIHSCGATNMGSVIAIDPWSV</sequence>
<evidence type="ECO:0000256" key="6">
    <source>
        <dbReference type="SAM" id="MobiDB-lite"/>
    </source>
</evidence>
<evidence type="ECO:0000256" key="3">
    <source>
        <dbReference type="ARBA" id="ARBA00022771"/>
    </source>
</evidence>
<keyword evidence="4 5" id="KW-0862">Zinc</keyword>
<dbReference type="InterPro" id="IPR045124">
    <property type="entry name" value="Su(sable)-like"/>
</dbReference>
<dbReference type="GO" id="GO:0003723">
    <property type="term" value="F:RNA binding"/>
    <property type="evidence" value="ECO:0007669"/>
    <property type="project" value="InterPro"/>
</dbReference>
<dbReference type="SUPFAM" id="SSF90229">
    <property type="entry name" value="CCCH zinc finger"/>
    <property type="match status" value="1"/>
</dbReference>
<keyword evidence="1 5" id="KW-0479">Metal-binding</keyword>
<protein>
    <recommendedName>
        <fullName evidence="7">C3H1-type domain-containing protein</fullName>
    </recommendedName>
</protein>
<evidence type="ECO:0000259" key="7">
    <source>
        <dbReference type="PROSITE" id="PS50103"/>
    </source>
</evidence>
<accession>A0A0H5CI82</accession>
<dbReference type="GO" id="GO:0005634">
    <property type="term" value="C:nucleus"/>
    <property type="evidence" value="ECO:0007669"/>
    <property type="project" value="TreeGrafter"/>
</dbReference>
<feature type="region of interest" description="Disordered" evidence="6">
    <location>
        <begin position="256"/>
        <end position="292"/>
    </location>
</feature>
<dbReference type="InterPro" id="IPR036855">
    <property type="entry name" value="Znf_CCCH_sf"/>
</dbReference>
<evidence type="ECO:0000256" key="4">
    <source>
        <dbReference type="ARBA" id="ARBA00022833"/>
    </source>
</evidence>
<evidence type="ECO:0000256" key="5">
    <source>
        <dbReference type="PROSITE-ProRule" id="PRU00723"/>
    </source>
</evidence>